<evidence type="ECO:0000256" key="3">
    <source>
        <dbReference type="ARBA" id="ARBA00007812"/>
    </source>
</evidence>
<keyword evidence="5 11" id="KW-0028">Amino-acid biosynthesis</keyword>
<feature type="domain" description="Thiamine pyrophosphate enzyme N-terminal TPP-binding" evidence="15">
    <location>
        <begin position="27"/>
        <end position="142"/>
    </location>
</feature>
<evidence type="ECO:0000256" key="9">
    <source>
        <dbReference type="ARBA" id="ARBA00023052"/>
    </source>
</evidence>
<dbReference type="KEGG" id="smon:AWR27_17235"/>
<dbReference type="CDD" id="cd07035">
    <property type="entry name" value="TPP_PYR_POX_like"/>
    <property type="match status" value="1"/>
</dbReference>
<dbReference type="PANTHER" id="PTHR18968:SF13">
    <property type="entry name" value="ACETOLACTATE SYNTHASE CATALYTIC SUBUNIT, MITOCHONDRIAL"/>
    <property type="match status" value="1"/>
</dbReference>
<comment type="catalytic activity">
    <reaction evidence="11">
        <text>2 pyruvate + H(+) = (2S)-2-acetolactate + CO2</text>
        <dbReference type="Rhea" id="RHEA:25249"/>
        <dbReference type="ChEBI" id="CHEBI:15361"/>
        <dbReference type="ChEBI" id="CHEBI:15378"/>
        <dbReference type="ChEBI" id="CHEBI:16526"/>
        <dbReference type="ChEBI" id="CHEBI:58476"/>
        <dbReference type="EC" id="2.2.1.6"/>
    </reaction>
</comment>
<dbReference type="PROSITE" id="PS00187">
    <property type="entry name" value="TPP_ENZYMES"/>
    <property type="match status" value="1"/>
</dbReference>
<keyword evidence="17" id="KW-1185">Reference proteome</keyword>
<dbReference type="InterPro" id="IPR029035">
    <property type="entry name" value="DHS-like_NAD/FAD-binding_dom"/>
</dbReference>
<dbReference type="GO" id="GO:0050660">
    <property type="term" value="F:flavin adenine dinucleotide binding"/>
    <property type="evidence" value="ECO:0007669"/>
    <property type="project" value="InterPro"/>
</dbReference>
<dbReference type="NCBIfam" id="TIGR00118">
    <property type="entry name" value="acolac_lg"/>
    <property type="match status" value="1"/>
</dbReference>
<comment type="similarity">
    <text evidence="3 11">Belongs to the TPP enzyme family.</text>
</comment>
<dbReference type="CDD" id="cd02015">
    <property type="entry name" value="TPP_AHAS"/>
    <property type="match status" value="1"/>
</dbReference>
<comment type="pathway">
    <text evidence="1 11">Amino-acid biosynthesis; L-isoleucine biosynthesis; L-isoleucine from 2-oxobutanoate: step 1/4.</text>
</comment>
<dbReference type="GO" id="GO:0009097">
    <property type="term" value="P:isoleucine biosynthetic process"/>
    <property type="evidence" value="ECO:0007669"/>
    <property type="project" value="UniProtKB-UniPathway"/>
</dbReference>
<dbReference type="InterPro" id="IPR012001">
    <property type="entry name" value="Thiamin_PyroP_enz_TPP-bd_dom"/>
</dbReference>
<keyword evidence="6 11" id="KW-0808">Transferase</keyword>
<evidence type="ECO:0000256" key="7">
    <source>
        <dbReference type="ARBA" id="ARBA00022723"/>
    </source>
</evidence>
<accession>A0A1P9X4H6</accession>
<dbReference type="InterPro" id="IPR045229">
    <property type="entry name" value="TPP_enz"/>
</dbReference>
<comment type="cofactor">
    <cofactor evidence="11">
        <name>thiamine diphosphate</name>
        <dbReference type="ChEBI" id="CHEBI:58937"/>
    </cofactor>
    <text evidence="11">Binds 1 thiamine pyrophosphate per subunit.</text>
</comment>
<reference evidence="16 17" key="1">
    <citation type="submission" date="2016-01" db="EMBL/GenBank/DDBJ databases">
        <authorList>
            <person name="Oliw E.H."/>
        </authorList>
    </citation>
    <scope>NUCLEOTIDE SEQUENCE [LARGE SCALE GENOMIC DNA]</scope>
    <source>
        <strain evidence="16 17">DY10</strain>
    </source>
</reference>
<dbReference type="UniPathway" id="UPA00049">
    <property type="reaction ID" value="UER00059"/>
</dbReference>
<dbReference type="InterPro" id="IPR012846">
    <property type="entry name" value="Acetolactate_synth_lsu"/>
</dbReference>
<dbReference type="SUPFAM" id="SSF52518">
    <property type="entry name" value="Thiamin diphosphate-binding fold (THDP-binding)"/>
    <property type="match status" value="2"/>
</dbReference>
<evidence type="ECO:0000256" key="2">
    <source>
        <dbReference type="ARBA" id="ARBA00005025"/>
    </source>
</evidence>
<dbReference type="InterPro" id="IPR011766">
    <property type="entry name" value="TPP_enzyme_TPP-bd"/>
</dbReference>
<dbReference type="PANTHER" id="PTHR18968">
    <property type="entry name" value="THIAMINE PYROPHOSPHATE ENZYMES"/>
    <property type="match status" value="1"/>
</dbReference>
<dbReference type="STRING" id="1178516.AWR27_17235"/>
<dbReference type="InterPro" id="IPR039368">
    <property type="entry name" value="AHAS_TPP"/>
</dbReference>
<dbReference type="GO" id="GO:0005948">
    <property type="term" value="C:acetolactate synthase complex"/>
    <property type="evidence" value="ECO:0007669"/>
    <property type="project" value="TreeGrafter"/>
</dbReference>
<protein>
    <recommendedName>
        <fullName evidence="4 11">Acetolactate synthase</fullName>
        <ecNumber evidence="4 11">2.2.1.6</ecNumber>
    </recommendedName>
</protein>
<dbReference type="SUPFAM" id="SSF52467">
    <property type="entry name" value="DHS-like NAD/FAD-binding domain"/>
    <property type="match status" value="1"/>
</dbReference>
<name>A0A1P9X4H6_9BACT</name>
<evidence type="ECO:0000256" key="4">
    <source>
        <dbReference type="ARBA" id="ARBA00013145"/>
    </source>
</evidence>
<organism evidence="16 17">
    <name type="scientific">Spirosoma montaniterrae</name>
    <dbReference type="NCBI Taxonomy" id="1178516"/>
    <lineage>
        <taxon>Bacteria</taxon>
        <taxon>Pseudomonadati</taxon>
        <taxon>Bacteroidota</taxon>
        <taxon>Cytophagia</taxon>
        <taxon>Cytophagales</taxon>
        <taxon>Cytophagaceae</taxon>
        <taxon>Spirosoma</taxon>
    </lineage>
</organism>
<dbReference type="Proteomes" id="UP000187941">
    <property type="component" value="Chromosome"/>
</dbReference>
<dbReference type="GO" id="GO:0030976">
    <property type="term" value="F:thiamine pyrophosphate binding"/>
    <property type="evidence" value="ECO:0007669"/>
    <property type="project" value="UniProtKB-UniRule"/>
</dbReference>
<dbReference type="Pfam" id="PF02776">
    <property type="entry name" value="TPP_enzyme_N"/>
    <property type="match status" value="1"/>
</dbReference>
<gene>
    <name evidence="16" type="ORF">AWR27_17235</name>
</gene>
<dbReference type="Pfam" id="PF02775">
    <property type="entry name" value="TPP_enzyme_C"/>
    <property type="match status" value="1"/>
</dbReference>
<comment type="pathway">
    <text evidence="2 11">Amino-acid biosynthesis; L-valine biosynthesis; L-valine from pyruvate: step 1/4.</text>
</comment>
<sequence length="586" mass="63724">MQPAVETAPADRQDFASPPQPAILPLSGSEALMRSLLAEGVDTIFGYPGGAIMPVYDALYDYQDRINHILVRHEQGAGHAAQGYARMQGRAGVCLVTSGPGATNLVTAIADALIDSTPMVCIVGQVAKRLLGTDAFQEADVMGVTMPITKWNYQITNADEVPEVISKAFYIAQSGRPGPVLIDITKSAQLELMTRPFHYECCQSIISYRPRLVPKTEQLEAAAKLINGAKRPYMLVGHGVQIAKAEDELRQFAEKTGIPVATTLLGQSTISTGHPLYVGWLGMHGNYGPNVLTDQADVIIAVGMRFDDRVTGDASKYIRQAKVVHIEIDPAEIDKIIRADAPVVGDAKAALKALLPLVNANDHTVWRNEFRKYDAIEHEKITVPSLSGDSEKIQMGEVIDLLSKKTNGEAVLVTDVGQHQMMASRYYKFQRPNSLVTSGGMGTMGFALPAAFGAQVAAPDRTVVAIIGDGCFQMTLQELGTIVQNKQPVKAIILNNNFLGMVRQWQQLFHQRRYSFVELQNPDFVTIAKGFGMDGHTCADRTTLAESLDTLLAHDGPYLLEVIVEKEENVFPMVPAGASVAQIRLS</sequence>
<dbReference type="Gene3D" id="3.40.50.970">
    <property type="match status" value="2"/>
</dbReference>
<dbReference type="FunFam" id="3.40.50.1220:FF:000008">
    <property type="entry name" value="Acetolactate synthase"/>
    <property type="match status" value="1"/>
</dbReference>
<feature type="domain" description="Thiamine pyrophosphate enzyme central" evidence="13">
    <location>
        <begin position="219"/>
        <end position="354"/>
    </location>
</feature>
<keyword evidence="9 11" id="KW-0786">Thiamine pyrophosphate</keyword>
<evidence type="ECO:0000259" key="13">
    <source>
        <dbReference type="Pfam" id="PF00205"/>
    </source>
</evidence>
<dbReference type="Pfam" id="PF00205">
    <property type="entry name" value="TPP_enzyme_M"/>
    <property type="match status" value="1"/>
</dbReference>
<feature type="region of interest" description="Disordered" evidence="12">
    <location>
        <begin position="1"/>
        <end position="20"/>
    </location>
</feature>
<dbReference type="AlphaFoldDB" id="A0A1P9X4H6"/>
<dbReference type="UniPathway" id="UPA00047">
    <property type="reaction ID" value="UER00055"/>
</dbReference>
<keyword evidence="10 11" id="KW-0100">Branched-chain amino acid biosynthesis</keyword>
<evidence type="ECO:0000313" key="16">
    <source>
        <dbReference type="EMBL" id="AQG82550.1"/>
    </source>
</evidence>
<evidence type="ECO:0000259" key="14">
    <source>
        <dbReference type="Pfam" id="PF02775"/>
    </source>
</evidence>
<comment type="cofactor">
    <cofactor evidence="11">
        <name>Mg(2+)</name>
        <dbReference type="ChEBI" id="CHEBI:18420"/>
    </cofactor>
    <text evidence="11">Binds 1 Mg(2+) ion per subunit.</text>
</comment>
<evidence type="ECO:0000259" key="15">
    <source>
        <dbReference type="Pfam" id="PF02776"/>
    </source>
</evidence>
<dbReference type="GO" id="GO:0003984">
    <property type="term" value="F:acetolactate synthase activity"/>
    <property type="evidence" value="ECO:0007669"/>
    <property type="project" value="UniProtKB-EC"/>
</dbReference>
<dbReference type="GO" id="GO:0000287">
    <property type="term" value="F:magnesium ion binding"/>
    <property type="evidence" value="ECO:0007669"/>
    <property type="project" value="UniProtKB-UniRule"/>
</dbReference>
<evidence type="ECO:0000256" key="11">
    <source>
        <dbReference type="RuleBase" id="RU003591"/>
    </source>
</evidence>
<dbReference type="EMBL" id="CP014263">
    <property type="protein sequence ID" value="AQG82550.1"/>
    <property type="molecule type" value="Genomic_DNA"/>
</dbReference>
<evidence type="ECO:0000256" key="12">
    <source>
        <dbReference type="SAM" id="MobiDB-lite"/>
    </source>
</evidence>
<evidence type="ECO:0000256" key="5">
    <source>
        <dbReference type="ARBA" id="ARBA00022605"/>
    </source>
</evidence>
<dbReference type="EC" id="2.2.1.6" evidence="4 11"/>
<evidence type="ECO:0000256" key="6">
    <source>
        <dbReference type="ARBA" id="ARBA00022679"/>
    </source>
</evidence>
<dbReference type="FunFam" id="3.40.50.970:FF:000007">
    <property type="entry name" value="Acetolactate synthase"/>
    <property type="match status" value="1"/>
</dbReference>
<keyword evidence="7 11" id="KW-0479">Metal-binding</keyword>
<dbReference type="InterPro" id="IPR029061">
    <property type="entry name" value="THDP-binding"/>
</dbReference>
<keyword evidence="8 11" id="KW-0460">Magnesium</keyword>
<evidence type="ECO:0000256" key="10">
    <source>
        <dbReference type="ARBA" id="ARBA00023304"/>
    </source>
</evidence>
<dbReference type="GO" id="GO:0009099">
    <property type="term" value="P:L-valine biosynthetic process"/>
    <property type="evidence" value="ECO:0007669"/>
    <property type="project" value="UniProtKB-UniPathway"/>
</dbReference>
<proteinExistence type="inferred from homology"/>
<evidence type="ECO:0000313" key="17">
    <source>
        <dbReference type="Proteomes" id="UP000187941"/>
    </source>
</evidence>
<dbReference type="InterPro" id="IPR012000">
    <property type="entry name" value="Thiamin_PyroP_enz_cen_dom"/>
</dbReference>
<dbReference type="Gene3D" id="3.40.50.1220">
    <property type="entry name" value="TPP-binding domain"/>
    <property type="match status" value="1"/>
</dbReference>
<evidence type="ECO:0000256" key="8">
    <source>
        <dbReference type="ARBA" id="ARBA00022842"/>
    </source>
</evidence>
<evidence type="ECO:0000256" key="1">
    <source>
        <dbReference type="ARBA" id="ARBA00004974"/>
    </source>
</evidence>
<feature type="domain" description="Thiamine pyrophosphate enzyme TPP-binding" evidence="14">
    <location>
        <begin position="415"/>
        <end position="562"/>
    </location>
</feature>
<dbReference type="InterPro" id="IPR000399">
    <property type="entry name" value="TPP-bd_CS"/>
</dbReference>